<gene>
    <name evidence="2" type="ORF">OP10G_0027</name>
</gene>
<protein>
    <recommendedName>
        <fullName evidence="1">KTSC domain-containing protein</fullName>
    </recommendedName>
</protein>
<dbReference type="AlphaFoldDB" id="A0A068NKS4"/>
<dbReference type="eggNOG" id="ENOG5033A9F">
    <property type="taxonomic scope" value="Bacteria"/>
</dbReference>
<evidence type="ECO:0000313" key="3">
    <source>
        <dbReference type="Proteomes" id="UP000027982"/>
    </source>
</evidence>
<dbReference type="EMBL" id="CP007139">
    <property type="protein sequence ID" value="AIE83395.1"/>
    <property type="molecule type" value="Genomic_DNA"/>
</dbReference>
<keyword evidence="3" id="KW-1185">Reference proteome</keyword>
<sequence length="71" mass="8277">MPNLTHVESSAIEAVGYDPVRRSLYLRFVNGGRYVYYGVPQEVHKDFMAAPSKGQFFAHHIRPVFTRYSEW</sequence>
<dbReference type="Pfam" id="PF13619">
    <property type="entry name" value="KTSC"/>
    <property type="match status" value="1"/>
</dbReference>
<evidence type="ECO:0000259" key="1">
    <source>
        <dbReference type="Pfam" id="PF13619"/>
    </source>
</evidence>
<dbReference type="OrthoDB" id="8450910at2"/>
<dbReference type="STRING" id="661478.OP10G_0027"/>
<dbReference type="KEGG" id="fgi:OP10G_0027"/>
<reference evidence="2 3" key="1">
    <citation type="journal article" date="2014" name="PLoS ONE">
        <title>The first complete genome sequence of the class fimbriimonadia in the phylum armatimonadetes.</title>
        <authorList>
            <person name="Hu Z.Y."/>
            <person name="Wang Y.Z."/>
            <person name="Im W.T."/>
            <person name="Wang S.Y."/>
            <person name="Zhao G.P."/>
            <person name="Zheng H.J."/>
            <person name="Quan Z.X."/>
        </authorList>
    </citation>
    <scope>NUCLEOTIDE SEQUENCE [LARGE SCALE GENOMIC DNA]</scope>
    <source>
        <strain evidence="2">Gsoil 348</strain>
    </source>
</reference>
<dbReference type="HOGENOM" id="CLU_174765_1_1_0"/>
<accession>A0A068NKS4</accession>
<proteinExistence type="predicted"/>
<feature type="domain" description="KTSC" evidence="1">
    <location>
        <begin position="8"/>
        <end position="65"/>
    </location>
</feature>
<dbReference type="InterPro" id="IPR025309">
    <property type="entry name" value="KTSC_dom"/>
</dbReference>
<organism evidence="2 3">
    <name type="scientific">Fimbriimonas ginsengisoli Gsoil 348</name>
    <dbReference type="NCBI Taxonomy" id="661478"/>
    <lineage>
        <taxon>Bacteria</taxon>
        <taxon>Bacillati</taxon>
        <taxon>Armatimonadota</taxon>
        <taxon>Fimbriimonadia</taxon>
        <taxon>Fimbriimonadales</taxon>
        <taxon>Fimbriimonadaceae</taxon>
        <taxon>Fimbriimonas</taxon>
    </lineage>
</organism>
<dbReference type="RefSeq" id="WP_052547957.1">
    <property type="nucleotide sequence ID" value="NZ_CP007139.1"/>
</dbReference>
<name>A0A068NKS4_FIMGI</name>
<evidence type="ECO:0000313" key="2">
    <source>
        <dbReference type="EMBL" id="AIE83395.1"/>
    </source>
</evidence>
<dbReference type="Proteomes" id="UP000027982">
    <property type="component" value="Chromosome"/>
</dbReference>